<feature type="compositionally biased region" description="Polar residues" evidence="1">
    <location>
        <begin position="287"/>
        <end position="297"/>
    </location>
</feature>
<gene>
    <name evidence="2" type="ORF">TWF694_000231</name>
</gene>
<evidence type="ECO:0000313" key="2">
    <source>
        <dbReference type="EMBL" id="KAK6543485.1"/>
    </source>
</evidence>
<reference evidence="2 3" key="1">
    <citation type="submission" date="2019-10" db="EMBL/GenBank/DDBJ databases">
        <authorList>
            <person name="Palmer J.M."/>
        </authorList>
    </citation>
    <scope>NUCLEOTIDE SEQUENCE [LARGE SCALE GENOMIC DNA]</scope>
    <source>
        <strain evidence="2 3">TWF694</strain>
    </source>
</reference>
<feature type="compositionally biased region" description="Polar residues" evidence="1">
    <location>
        <begin position="72"/>
        <end position="86"/>
    </location>
</feature>
<feature type="region of interest" description="Disordered" evidence="1">
    <location>
        <begin position="287"/>
        <end position="310"/>
    </location>
</feature>
<dbReference type="EMBL" id="JAVHJO010000001">
    <property type="protein sequence ID" value="KAK6543485.1"/>
    <property type="molecule type" value="Genomic_DNA"/>
</dbReference>
<evidence type="ECO:0000313" key="3">
    <source>
        <dbReference type="Proteomes" id="UP001365542"/>
    </source>
</evidence>
<feature type="compositionally biased region" description="Low complexity" evidence="1">
    <location>
        <begin position="99"/>
        <end position="109"/>
    </location>
</feature>
<feature type="compositionally biased region" description="Basic and acidic residues" evidence="1">
    <location>
        <begin position="28"/>
        <end position="50"/>
    </location>
</feature>
<dbReference type="Proteomes" id="UP001365542">
    <property type="component" value="Unassembled WGS sequence"/>
</dbReference>
<evidence type="ECO:0000256" key="1">
    <source>
        <dbReference type="SAM" id="MobiDB-lite"/>
    </source>
</evidence>
<sequence length="351" mass="39155">MPNIKSLRDTLGAKPEVHRPVQKKTKAEKKAERKEAKLVAKAERAAKFAAEETATQGTYAKQADAEERVTKETASSTHKPSGTNKVATEKKENAKVGNTKKSTTESSSKNPIVAACDVKPTAHNSSRNSIIIQQDVYRLVTSLGIFAISKLEEFETLPKDTLIAFVYLYARQHLPKNLEEASHKTIFEIFRQYVYPKKYWPAWVRQALLFCIQPPNCFNLKAVDVICIGRMADDLDFLEALAPWFKEKAVAAYGRRIAAMERGLDSINGNILPLGLAAQKVEAFQGGNQQSDTGVSTSRKKKKKRGGNVMRSALTTKDVPPIFPELPYLLKVESFDELMDLFLLSSHWVPS</sequence>
<name>A0AAV9XN01_9PEZI</name>
<proteinExistence type="predicted"/>
<feature type="region of interest" description="Disordered" evidence="1">
    <location>
        <begin position="1"/>
        <end position="111"/>
    </location>
</feature>
<accession>A0AAV9XN01</accession>
<dbReference type="AlphaFoldDB" id="A0AAV9XN01"/>
<comment type="caution">
    <text evidence="2">The sequence shown here is derived from an EMBL/GenBank/DDBJ whole genome shotgun (WGS) entry which is preliminary data.</text>
</comment>
<keyword evidence="3" id="KW-1185">Reference proteome</keyword>
<protein>
    <submittedName>
        <fullName evidence="2">Uncharacterized protein</fullName>
    </submittedName>
</protein>
<organism evidence="2 3">
    <name type="scientific">Orbilia ellipsospora</name>
    <dbReference type="NCBI Taxonomy" id="2528407"/>
    <lineage>
        <taxon>Eukaryota</taxon>
        <taxon>Fungi</taxon>
        <taxon>Dikarya</taxon>
        <taxon>Ascomycota</taxon>
        <taxon>Pezizomycotina</taxon>
        <taxon>Orbiliomycetes</taxon>
        <taxon>Orbiliales</taxon>
        <taxon>Orbiliaceae</taxon>
        <taxon>Orbilia</taxon>
    </lineage>
</organism>